<feature type="transmembrane region" description="Helical" evidence="4">
    <location>
        <begin position="262"/>
        <end position="279"/>
    </location>
</feature>
<dbReference type="SUPFAM" id="SSF103473">
    <property type="entry name" value="MFS general substrate transporter"/>
    <property type="match status" value="1"/>
</dbReference>
<dbReference type="InterPro" id="IPR036259">
    <property type="entry name" value="MFS_trans_sf"/>
</dbReference>
<feature type="transmembrane region" description="Helical" evidence="4">
    <location>
        <begin position="320"/>
        <end position="345"/>
    </location>
</feature>
<keyword evidence="1 4" id="KW-0812">Transmembrane</keyword>
<evidence type="ECO:0000256" key="1">
    <source>
        <dbReference type="ARBA" id="ARBA00022692"/>
    </source>
</evidence>
<reference evidence="5 6" key="1">
    <citation type="journal article" date="2018" name="Int. J. Syst. Evol. Microbiol.">
        <title>Mesosutterella multiformis gen. nov., sp. nov., a member of the family Sutterellaceae and Sutterella megalosphaeroides sp. nov., isolated from human faeces.</title>
        <authorList>
            <person name="Sakamoto M."/>
            <person name="Ikeyama N."/>
            <person name="Kunihiro T."/>
            <person name="Iino T."/>
            <person name="Yuki M."/>
            <person name="Ohkuma M."/>
        </authorList>
    </citation>
    <scope>NUCLEOTIDE SEQUENCE [LARGE SCALE GENOMIC DNA]</scope>
    <source>
        <strain evidence="5 6">6FBBBH3</strain>
    </source>
</reference>
<dbReference type="AlphaFoldDB" id="A0A2Z6IB63"/>
<feature type="transmembrane region" description="Helical" evidence="4">
    <location>
        <begin position="285"/>
        <end position="308"/>
    </location>
</feature>
<feature type="transmembrane region" description="Helical" evidence="4">
    <location>
        <begin position="20"/>
        <end position="40"/>
    </location>
</feature>
<dbReference type="PANTHER" id="PTHR23523">
    <property type="match status" value="1"/>
</dbReference>
<keyword evidence="2 4" id="KW-1133">Transmembrane helix</keyword>
<evidence type="ECO:0000313" key="5">
    <source>
        <dbReference type="EMBL" id="BBF23644.1"/>
    </source>
</evidence>
<name>A0A2Z6IB63_9BURK</name>
<dbReference type="KEGG" id="sutt:SUTMEG_15350"/>
<dbReference type="EMBL" id="AP018786">
    <property type="protein sequence ID" value="BBF23644.1"/>
    <property type="molecule type" value="Genomic_DNA"/>
</dbReference>
<dbReference type="InterPro" id="IPR052524">
    <property type="entry name" value="MFS_Cyanate_Porter"/>
</dbReference>
<evidence type="ECO:0000256" key="3">
    <source>
        <dbReference type="ARBA" id="ARBA00023136"/>
    </source>
</evidence>
<proteinExistence type="predicted"/>
<feature type="transmembrane region" description="Helical" evidence="4">
    <location>
        <begin position="146"/>
        <end position="165"/>
    </location>
</feature>
<feature type="transmembrane region" description="Helical" evidence="4">
    <location>
        <begin position="79"/>
        <end position="101"/>
    </location>
</feature>
<accession>A0A2Z6IB63</accession>
<gene>
    <name evidence="5" type="ORF">SUTMEG_15350</name>
</gene>
<sequence length="381" mass="39015">MRGPVTAVGPLSEEIVGRLAIGYAEYGLLAALPIAVFGLVSFPAPGIGQRFGLKGAAAIAVLLLAAGSALRGVAFPEALWTGTLLVGAGIGLLNVVMPVVVKTWFAERLGLMMGIYTGVIGLSGSIGGLTAVPLARAFGGYEATMLAWAAAGLAGLLLWVAFARFPADGRGDARGAGGLSKGGIFGFGALLRDPLAWSLTAVMGLQSLLIYTVCAWMPAFWRSIGMTAEAGGFWIFVYLVSGLPASIGTARFMKACGNDARAALILTALYLFGACAWYWGETNVLWLVAGSVAAGAAQGSMLSVAFLLMAKKASNLGQMLAMSGLAQGAGYVAAGAGPWIFGALFERSAGFALSFLFTGAVILLWGASGVAADRREKLRGD</sequence>
<evidence type="ECO:0000256" key="4">
    <source>
        <dbReference type="SAM" id="Phobius"/>
    </source>
</evidence>
<dbReference type="InterPro" id="IPR011701">
    <property type="entry name" value="MFS"/>
</dbReference>
<feature type="transmembrane region" description="Helical" evidence="4">
    <location>
        <begin position="351"/>
        <end position="372"/>
    </location>
</feature>
<feature type="transmembrane region" description="Helical" evidence="4">
    <location>
        <begin position="113"/>
        <end position="134"/>
    </location>
</feature>
<organism evidence="5 6">
    <name type="scientific">Sutterella megalosphaeroides</name>
    <dbReference type="NCBI Taxonomy" id="2494234"/>
    <lineage>
        <taxon>Bacteria</taxon>
        <taxon>Pseudomonadati</taxon>
        <taxon>Pseudomonadota</taxon>
        <taxon>Betaproteobacteria</taxon>
        <taxon>Burkholderiales</taxon>
        <taxon>Sutterellaceae</taxon>
        <taxon>Sutterella</taxon>
    </lineage>
</organism>
<feature type="transmembrane region" description="Helical" evidence="4">
    <location>
        <begin position="52"/>
        <end position="73"/>
    </location>
</feature>
<evidence type="ECO:0000313" key="6">
    <source>
        <dbReference type="Proteomes" id="UP000271003"/>
    </source>
</evidence>
<feature type="transmembrane region" description="Helical" evidence="4">
    <location>
        <begin position="231"/>
        <end position="250"/>
    </location>
</feature>
<dbReference type="Pfam" id="PF07690">
    <property type="entry name" value="MFS_1"/>
    <property type="match status" value="1"/>
</dbReference>
<keyword evidence="3 4" id="KW-0472">Membrane</keyword>
<dbReference type="PANTHER" id="PTHR23523:SF2">
    <property type="entry name" value="2-NITROIMIDAZOLE TRANSPORTER"/>
    <property type="match status" value="1"/>
</dbReference>
<evidence type="ECO:0000256" key="2">
    <source>
        <dbReference type="ARBA" id="ARBA00022989"/>
    </source>
</evidence>
<dbReference type="GO" id="GO:0022857">
    <property type="term" value="F:transmembrane transporter activity"/>
    <property type="evidence" value="ECO:0007669"/>
    <property type="project" value="InterPro"/>
</dbReference>
<protein>
    <submittedName>
        <fullName evidence="5">MFS transporter</fullName>
    </submittedName>
</protein>
<feature type="transmembrane region" description="Helical" evidence="4">
    <location>
        <begin position="195"/>
        <end position="219"/>
    </location>
</feature>
<keyword evidence="6" id="KW-1185">Reference proteome</keyword>
<dbReference type="Proteomes" id="UP000271003">
    <property type="component" value="Chromosome"/>
</dbReference>
<dbReference type="Gene3D" id="1.20.1250.20">
    <property type="entry name" value="MFS general substrate transporter like domains"/>
    <property type="match status" value="2"/>
</dbReference>